<organism evidence="1 2">
    <name type="scientific">Caerostris extrusa</name>
    <name type="common">Bark spider</name>
    <name type="synonym">Caerostris bankana</name>
    <dbReference type="NCBI Taxonomy" id="172846"/>
    <lineage>
        <taxon>Eukaryota</taxon>
        <taxon>Metazoa</taxon>
        <taxon>Ecdysozoa</taxon>
        <taxon>Arthropoda</taxon>
        <taxon>Chelicerata</taxon>
        <taxon>Arachnida</taxon>
        <taxon>Araneae</taxon>
        <taxon>Araneomorphae</taxon>
        <taxon>Entelegynae</taxon>
        <taxon>Araneoidea</taxon>
        <taxon>Araneidae</taxon>
        <taxon>Caerostris</taxon>
    </lineage>
</organism>
<protein>
    <submittedName>
        <fullName evidence="1">Uncharacterized protein</fullName>
    </submittedName>
</protein>
<keyword evidence="2" id="KW-1185">Reference proteome</keyword>
<name>A0AAV4M9T9_CAEEX</name>
<comment type="caution">
    <text evidence="1">The sequence shown here is derived from an EMBL/GenBank/DDBJ whole genome shotgun (WGS) entry which is preliminary data.</text>
</comment>
<dbReference type="Proteomes" id="UP001054945">
    <property type="component" value="Unassembled WGS sequence"/>
</dbReference>
<gene>
    <name evidence="1" type="ORF">CEXT_143231</name>
</gene>
<evidence type="ECO:0000313" key="2">
    <source>
        <dbReference type="Proteomes" id="UP001054945"/>
    </source>
</evidence>
<dbReference type="AlphaFoldDB" id="A0AAV4M9T9"/>
<accession>A0AAV4M9T9</accession>
<dbReference type="EMBL" id="BPLR01002019">
    <property type="protein sequence ID" value="GIX69151.1"/>
    <property type="molecule type" value="Genomic_DNA"/>
</dbReference>
<sequence length="142" mass="16781">MWSSEDDFETRQAFASSQIAARRIYFLWPMDNLKKPFKSDKSFPNCSTLIRWKAIEYYFKVDYLFDLNGKALELLTEEFVFSKSKPLQLQSVNWKSKITEIENYFRNSNLLFLMCEFVIYIGIETKEMAGLNPLQNSISSPR</sequence>
<proteinExistence type="predicted"/>
<evidence type="ECO:0000313" key="1">
    <source>
        <dbReference type="EMBL" id="GIX69151.1"/>
    </source>
</evidence>
<reference evidence="1 2" key="1">
    <citation type="submission" date="2021-06" db="EMBL/GenBank/DDBJ databases">
        <title>Caerostris extrusa draft genome.</title>
        <authorList>
            <person name="Kono N."/>
            <person name="Arakawa K."/>
        </authorList>
    </citation>
    <scope>NUCLEOTIDE SEQUENCE [LARGE SCALE GENOMIC DNA]</scope>
</reference>